<evidence type="ECO:0000256" key="2">
    <source>
        <dbReference type="SAM" id="Phobius"/>
    </source>
</evidence>
<evidence type="ECO:0000313" key="3">
    <source>
        <dbReference type="EMBL" id="EFE33795.1"/>
    </source>
</evidence>
<evidence type="ECO:0000313" key="4">
    <source>
        <dbReference type="Proteomes" id="UP000008866"/>
    </source>
</evidence>
<feature type="transmembrane region" description="Helical" evidence="2">
    <location>
        <begin position="203"/>
        <end position="225"/>
    </location>
</feature>
<gene>
    <name evidence="3" type="ORF">ARB_07260</name>
</gene>
<dbReference type="OMA" id="ENDTWRE"/>
<protein>
    <submittedName>
        <fullName evidence="3">Ubiquitin thiolesterase (OtuB1), putative</fullName>
    </submittedName>
</protein>
<proteinExistence type="predicted"/>
<dbReference type="AlphaFoldDB" id="D4ASP5"/>
<feature type="region of interest" description="Disordered" evidence="1">
    <location>
        <begin position="592"/>
        <end position="612"/>
    </location>
</feature>
<dbReference type="CDD" id="cd22749">
    <property type="entry name" value="Otubain_C65"/>
    <property type="match status" value="1"/>
</dbReference>
<organism evidence="3 4">
    <name type="scientific">Arthroderma benhamiae (strain ATCC MYA-4681 / CBS 112371)</name>
    <name type="common">Trichophyton mentagrophytes</name>
    <dbReference type="NCBI Taxonomy" id="663331"/>
    <lineage>
        <taxon>Eukaryota</taxon>
        <taxon>Fungi</taxon>
        <taxon>Dikarya</taxon>
        <taxon>Ascomycota</taxon>
        <taxon>Pezizomycotina</taxon>
        <taxon>Eurotiomycetes</taxon>
        <taxon>Eurotiomycetidae</taxon>
        <taxon>Onygenales</taxon>
        <taxon>Arthrodermataceae</taxon>
        <taxon>Trichophyton</taxon>
    </lineage>
</organism>
<keyword evidence="2" id="KW-1133">Transmembrane helix</keyword>
<dbReference type="GO" id="GO:0005634">
    <property type="term" value="C:nucleus"/>
    <property type="evidence" value="ECO:0007669"/>
    <property type="project" value="TreeGrafter"/>
</dbReference>
<comment type="caution">
    <text evidence="3">The sequence shown here is derived from an EMBL/GenBank/DDBJ whole genome shotgun (WGS) entry which is preliminary data.</text>
</comment>
<dbReference type="EMBL" id="ABSU01000008">
    <property type="protein sequence ID" value="EFE33795.1"/>
    <property type="molecule type" value="Genomic_DNA"/>
</dbReference>
<dbReference type="InterPro" id="IPR038765">
    <property type="entry name" value="Papain-like_cys_pep_sf"/>
</dbReference>
<sequence>MGGLVFPQAVKMMMEAERANVYSFFPTAREVPMPFHYQPHLHQQHLQHQLQLHHQHSFSAGFNDSFSDGYSAIHQCRPDLLLSRVYQPPCSDYLAHHQPIMANLAPDDMAEFQKLSNEWVARRFIPFYHGLADALLKGPLVGIKQASVALSQEYAQADPIYVAKTASLAQTHSHYRIMKGDGNCGWRGLTRSSGSTAGNHITLINLLFFFFLAVAFGYFESLFALRDQAKIAQELARIKSFNAMFDAVGQQEHLYEIFVDATEELLKSVAEQIANNNQDETFIVDAFNNEWNSNAIITHFRVGFLTFAHVSTIILVVLTFLQLMTSAWMQLNRERYEAFLPMPIEQYCSRTVDTVRTEIDEIGLQALVDGVIAASGFDVQILYLDRSQGDQVNAHQLTPQRTDSLGVIKLLYRPGHYDLLYGTAQSPTPVNYQYSMTCDFSPWYPNSLNFDLNPVLMAVPSLPLDPADSPPHPAPAPAPSPYEYSYPINPPENMIPHHTIPLPEPAPPRVATINLPLRSPPPPPPTEDRSSELLIRMNPLVDPDMNCLPLTIPFRKYVSKSIGYLSTCLRSLSSHFNQAHFLNAEFQPSQWDPSEIYKREKKPSSRSGSSSE</sequence>
<dbReference type="STRING" id="663331.D4ASP5"/>
<accession>D4ASP5</accession>
<keyword evidence="2" id="KW-0812">Transmembrane</keyword>
<evidence type="ECO:0000256" key="1">
    <source>
        <dbReference type="SAM" id="MobiDB-lite"/>
    </source>
</evidence>
<dbReference type="Pfam" id="PF10275">
    <property type="entry name" value="Peptidase_C65"/>
    <property type="match status" value="3"/>
</dbReference>
<dbReference type="InterPro" id="IPR042467">
    <property type="entry name" value="Peptidase_C65_otubain_sub2"/>
</dbReference>
<dbReference type="eggNOG" id="KOG3991">
    <property type="taxonomic scope" value="Eukaryota"/>
</dbReference>
<dbReference type="HOGENOM" id="CLU_014832_0_1_1"/>
<dbReference type="GO" id="GO:0071108">
    <property type="term" value="P:protein K48-linked deubiquitination"/>
    <property type="evidence" value="ECO:0007669"/>
    <property type="project" value="TreeGrafter"/>
</dbReference>
<dbReference type="GeneID" id="9527061"/>
<dbReference type="GO" id="GO:0043130">
    <property type="term" value="F:ubiquitin binding"/>
    <property type="evidence" value="ECO:0007669"/>
    <property type="project" value="TreeGrafter"/>
</dbReference>
<feature type="transmembrane region" description="Helical" evidence="2">
    <location>
        <begin position="302"/>
        <end position="324"/>
    </location>
</feature>
<name>D4ASP5_ARTBC</name>
<reference evidence="4" key="1">
    <citation type="journal article" date="2011" name="Genome Biol.">
        <title>Comparative and functional genomics provide insights into the pathogenicity of dermatophytic fungi.</title>
        <authorList>
            <person name="Burmester A."/>
            <person name="Shelest E."/>
            <person name="Gloeckner G."/>
            <person name="Heddergott C."/>
            <person name="Schindler S."/>
            <person name="Staib P."/>
            <person name="Heidel A."/>
            <person name="Felder M."/>
            <person name="Petzold A."/>
            <person name="Szafranski K."/>
            <person name="Feuermann M."/>
            <person name="Pedruzzi I."/>
            <person name="Priebe S."/>
            <person name="Groth M."/>
            <person name="Winkler R."/>
            <person name="Li W."/>
            <person name="Kniemeyer O."/>
            <person name="Schroeckh V."/>
            <person name="Hertweck C."/>
            <person name="Hube B."/>
            <person name="White T.C."/>
            <person name="Platzer M."/>
            <person name="Guthke R."/>
            <person name="Heitman J."/>
            <person name="Woestemeyer J."/>
            <person name="Zipfel P.F."/>
            <person name="Monod M."/>
            <person name="Brakhage A.A."/>
        </authorList>
    </citation>
    <scope>NUCLEOTIDE SEQUENCE [LARGE SCALE GENOMIC DNA]</scope>
    <source>
        <strain evidence="4">ATCC MYA-4681 / CBS 112371</strain>
    </source>
</reference>
<keyword evidence="4" id="KW-1185">Reference proteome</keyword>
<dbReference type="InterPro" id="IPR019400">
    <property type="entry name" value="Peptidase_C65_otubain"/>
</dbReference>
<dbReference type="Proteomes" id="UP000008866">
    <property type="component" value="Unassembled WGS sequence"/>
</dbReference>
<dbReference type="PANTHER" id="PTHR12931:SF15">
    <property type="entry name" value="UBIQUITIN THIOESTERASE OTUBAIN-LIKE"/>
    <property type="match status" value="1"/>
</dbReference>
<dbReference type="Gene3D" id="1.20.1300.20">
    <property type="entry name" value="Peptidase C65 Otubain, subdomain 2"/>
    <property type="match status" value="1"/>
</dbReference>
<dbReference type="KEGG" id="abe:ARB_07260"/>
<dbReference type="GO" id="GO:0004843">
    <property type="term" value="F:cysteine-type deubiquitinase activity"/>
    <property type="evidence" value="ECO:0007669"/>
    <property type="project" value="TreeGrafter"/>
</dbReference>
<dbReference type="PANTHER" id="PTHR12931">
    <property type="entry name" value="UBIQUITIN THIOLESTERASE PROTEIN OTUB"/>
    <property type="match status" value="1"/>
</dbReference>
<keyword evidence="2" id="KW-0472">Membrane</keyword>
<dbReference type="SUPFAM" id="SSF54001">
    <property type="entry name" value="Cysteine proteinases"/>
    <property type="match status" value="1"/>
</dbReference>
<dbReference type="RefSeq" id="XP_003014698.1">
    <property type="nucleotide sequence ID" value="XM_003014652.1"/>
</dbReference>